<evidence type="ECO:0000256" key="1">
    <source>
        <dbReference type="ARBA" id="ARBA00010996"/>
    </source>
</evidence>
<evidence type="ECO:0000256" key="6">
    <source>
        <dbReference type="SAM" id="Phobius"/>
    </source>
</evidence>
<name>A0A1F6TR80_9PROT</name>
<evidence type="ECO:0000313" key="8">
    <source>
        <dbReference type="EMBL" id="OGI47644.1"/>
    </source>
</evidence>
<keyword evidence="2 3" id="KW-0186">Copper</keyword>
<organism evidence="8 9">
    <name type="scientific">Candidatus Muproteobacteria bacterium RIFCSPHIGHO2_01_FULL_65_16</name>
    <dbReference type="NCBI Taxonomy" id="1817764"/>
    <lineage>
        <taxon>Bacteria</taxon>
        <taxon>Pseudomonadati</taxon>
        <taxon>Pseudomonadota</taxon>
        <taxon>Candidatus Muproteobacteria</taxon>
    </lineage>
</organism>
<evidence type="ECO:0000313" key="9">
    <source>
        <dbReference type="Proteomes" id="UP000179360"/>
    </source>
</evidence>
<feature type="disulfide bond" description="Redox-active" evidence="4">
    <location>
        <begin position="97"/>
        <end position="101"/>
    </location>
</feature>
<dbReference type="GO" id="GO:0046872">
    <property type="term" value="F:metal ion binding"/>
    <property type="evidence" value="ECO:0007669"/>
    <property type="project" value="UniProtKB-KW"/>
</dbReference>
<dbReference type="STRING" id="1817764.A2637_02965"/>
<evidence type="ECO:0000256" key="3">
    <source>
        <dbReference type="PIRSR" id="PIRSR603782-1"/>
    </source>
</evidence>
<keyword evidence="6" id="KW-0472">Membrane</keyword>
<evidence type="ECO:0000256" key="4">
    <source>
        <dbReference type="PIRSR" id="PIRSR603782-2"/>
    </source>
</evidence>
<reference evidence="8 9" key="1">
    <citation type="journal article" date="2016" name="Nat. Commun.">
        <title>Thousands of microbial genomes shed light on interconnected biogeochemical processes in an aquifer system.</title>
        <authorList>
            <person name="Anantharaman K."/>
            <person name="Brown C.T."/>
            <person name="Hug L.A."/>
            <person name="Sharon I."/>
            <person name="Castelle C.J."/>
            <person name="Probst A.J."/>
            <person name="Thomas B.C."/>
            <person name="Singh A."/>
            <person name="Wilkins M.J."/>
            <person name="Karaoz U."/>
            <person name="Brodie E.L."/>
            <person name="Williams K.H."/>
            <person name="Hubbard S.S."/>
            <person name="Banfield J.F."/>
        </authorList>
    </citation>
    <scope>NUCLEOTIDE SEQUENCE [LARGE SCALE GENOMIC DNA]</scope>
</reference>
<evidence type="ECO:0000256" key="2">
    <source>
        <dbReference type="ARBA" id="ARBA00023008"/>
    </source>
</evidence>
<keyword evidence="6" id="KW-0812">Transmembrane</keyword>
<feature type="binding site" evidence="3">
    <location>
        <position position="97"/>
    </location>
    <ligand>
        <name>Cu cation</name>
        <dbReference type="ChEBI" id="CHEBI:23378"/>
    </ligand>
</feature>
<gene>
    <name evidence="8" type="ORF">A2637_02965</name>
</gene>
<dbReference type="EMBL" id="MFSY01000013">
    <property type="protein sequence ID" value="OGI47644.1"/>
    <property type="molecule type" value="Genomic_DNA"/>
</dbReference>
<dbReference type="SUPFAM" id="SSF52833">
    <property type="entry name" value="Thioredoxin-like"/>
    <property type="match status" value="1"/>
</dbReference>
<proteinExistence type="inferred from homology"/>
<feature type="binding site" evidence="3">
    <location>
        <position position="101"/>
    </location>
    <ligand>
        <name>Cu cation</name>
        <dbReference type="ChEBI" id="CHEBI:23378"/>
    </ligand>
</feature>
<dbReference type="InterPro" id="IPR003782">
    <property type="entry name" value="SCO1/SenC"/>
</dbReference>
<protein>
    <recommendedName>
        <fullName evidence="7">Thioredoxin domain-containing protein</fullName>
    </recommendedName>
</protein>
<dbReference type="PANTHER" id="PTHR12151:SF8">
    <property type="entry name" value="THIOREDOXIN DOMAIN-CONTAINING PROTEIN"/>
    <property type="match status" value="1"/>
</dbReference>
<keyword evidence="6" id="KW-1133">Transmembrane helix</keyword>
<dbReference type="PANTHER" id="PTHR12151">
    <property type="entry name" value="ELECTRON TRANSPORT PROTIN SCO1/SENC FAMILY MEMBER"/>
    <property type="match status" value="1"/>
</dbReference>
<keyword evidence="3" id="KW-0479">Metal-binding</keyword>
<evidence type="ECO:0000256" key="5">
    <source>
        <dbReference type="SAM" id="MobiDB-lite"/>
    </source>
</evidence>
<dbReference type="CDD" id="cd02968">
    <property type="entry name" value="SCO"/>
    <property type="match status" value="1"/>
</dbReference>
<feature type="domain" description="Thioredoxin" evidence="7">
    <location>
        <begin position="59"/>
        <end position="225"/>
    </location>
</feature>
<dbReference type="AlphaFoldDB" id="A0A1F6TR80"/>
<comment type="similarity">
    <text evidence="1">Belongs to the SCO1/2 family.</text>
</comment>
<feature type="region of interest" description="Disordered" evidence="5">
    <location>
        <begin position="1"/>
        <end position="40"/>
    </location>
</feature>
<evidence type="ECO:0000259" key="7">
    <source>
        <dbReference type="PROSITE" id="PS51352"/>
    </source>
</evidence>
<sequence>MTSAPSRAQDHAANAQSGKERAAPAQKHVAARTEDQARRQVYNPARGFDETAAMKISQGAIGRALGDYVLRDRAGRDVRLADYRGKPLIVSMVYTSCSHVCPVTTQHLKKVVKVAQEALEADSFNVITIGFDTARDNPPAMAHFARAQGVDLPGWEFLSADAATIERLSRDLGFLYFPSPKGFDHLTQASLVDPQGKVYLQIYGEDFKLPLLTEPLKGLVNGVQSSYPGLEGLSNRIRLFCTVYDPANERYMKDYSFFVGLFVSVAFIILMTTIIIREARRSPRPRGRAGRQ</sequence>
<dbReference type="Proteomes" id="UP000179360">
    <property type="component" value="Unassembled WGS sequence"/>
</dbReference>
<comment type="caution">
    <text evidence="8">The sequence shown here is derived from an EMBL/GenBank/DDBJ whole genome shotgun (WGS) entry which is preliminary data.</text>
</comment>
<keyword evidence="4" id="KW-1015">Disulfide bond</keyword>
<feature type="binding site" evidence="3">
    <location>
        <position position="185"/>
    </location>
    <ligand>
        <name>Cu cation</name>
        <dbReference type="ChEBI" id="CHEBI:23378"/>
    </ligand>
</feature>
<feature type="transmembrane region" description="Helical" evidence="6">
    <location>
        <begin position="255"/>
        <end position="276"/>
    </location>
</feature>
<dbReference type="InterPro" id="IPR013766">
    <property type="entry name" value="Thioredoxin_domain"/>
</dbReference>
<dbReference type="PROSITE" id="PS51352">
    <property type="entry name" value="THIOREDOXIN_2"/>
    <property type="match status" value="1"/>
</dbReference>
<dbReference type="Gene3D" id="3.40.30.10">
    <property type="entry name" value="Glutaredoxin"/>
    <property type="match status" value="1"/>
</dbReference>
<accession>A0A1F6TR80</accession>
<dbReference type="InterPro" id="IPR036249">
    <property type="entry name" value="Thioredoxin-like_sf"/>
</dbReference>
<dbReference type="Pfam" id="PF02630">
    <property type="entry name" value="SCO1-SenC"/>
    <property type="match status" value="1"/>
</dbReference>